<dbReference type="Pfam" id="PF13385">
    <property type="entry name" value="Laminin_G_3"/>
    <property type="match status" value="1"/>
</dbReference>
<dbReference type="SMART" id="SM00560">
    <property type="entry name" value="LamGL"/>
    <property type="match status" value="1"/>
</dbReference>
<dbReference type="SUPFAM" id="SSF49899">
    <property type="entry name" value="Concanavalin A-like lectins/glucanases"/>
    <property type="match status" value="1"/>
</dbReference>
<feature type="domain" description="LamG-like jellyroll fold" evidence="4">
    <location>
        <begin position="603"/>
        <end position="748"/>
    </location>
</feature>
<comment type="caution">
    <text evidence="5">The sequence shown here is derived from an EMBL/GenBank/DDBJ whole genome shotgun (WGS) entry which is preliminary data.</text>
</comment>
<dbReference type="InterPro" id="IPR013783">
    <property type="entry name" value="Ig-like_fold"/>
</dbReference>
<sequence>MLEVLTPQAATNPALRQVRYGLGGDMRVTRAVDGGLSLADASGEELLQASPAVMWDSSISTPTPGLQERVASPEDTGQAGTGTEVPVPSDLVSTAQRPGVLAASAPVEVAVSGSDLTLTPDPNMMAASPAAFPLFIDPAFSKLRSKWAYASSNGENNDTSSARVGLSPESGARYRSFFSFDTSAMSDTTVLTAKVLMKLDHSSSCEPTWVHLYRTGSWTASSGNRLAWSSYPLGSSATWLDSWEGNANEAGGCGSQQQNSDAVFEGGTLLQDVQAQVGSSNSYWVGLCACNQEDEWESAQDRWKKFFTDRTYLVATFDVKPNPPVGLAFTTTTDCYRQCASPAVLRSFTPTLRAQVQDRFGGVLGTAFEIRTSASLTGTIAVSSTTMPFASVTTVGNATGVATSKVPAGSLVAGVTYYWHATSMDEAGLWSGWGSWYSFTIDNTPPTVSNVTSTQYPFKSWGATPGTAGTFAFTAAGAAEYTWDIDGGSATTTTSASATYTPATDMVHTLHVKAKDSAGNTSSTYDYQFWVSPVPNAYSHWTFDETDPAKTAADTGSGFSARNPGTLTGGAHFVPGYLKNALHVSGAVGDGAVTSGPVLDTTKSFTVMAWVRPGSLSARPLQTFLTQDGSWMSRFQLQYRQDANGGRGGWCFTLSSADATGASKTISCAGQNVGIPTNGEWAHVAGRYDRVTGKMRVYVMGDPNSCAGEVTEATAPPSWSATAPFRIGHDFSGDIDDVRAYQRVLSDSEICQQASQ</sequence>
<protein>
    <submittedName>
        <fullName evidence="5">LamG domain-containing protein</fullName>
    </submittedName>
</protein>
<dbReference type="Proteomes" id="UP001602287">
    <property type="component" value="Unassembled WGS sequence"/>
</dbReference>
<name>A0ABW6VN02_9ACTN</name>
<organism evidence="5 6">
    <name type="scientific">Micromonospora parva</name>
    <dbReference type="NCBI Taxonomy" id="1464048"/>
    <lineage>
        <taxon>Bacteria</taxon>
        <taxon>Bacillati</taxon>
        <taxon>Actinomycetota</taxon>
        <taxon>Actinomycetes</taxon>
        <taxon>Micromonosporales</taxon>
        <taxon>Micromonosporaceae</taxon>
        <taxon>Micromonospora</taxon>
    </lineage>
</organism>
<accession>A0ABW6VN02</accession>
<evidence type="ECO:0000256" key="3">
    <source>
        <dbReference type="SAM" id="MobiDB-lite"/>
    </source>
</evidence>
<evidence type="ECO:0000259" key="4">
    <source>
        <dbReference type="SMART" id="SM00560"/>
    </source>
</evidence>
<dbReference type="Gene3D" id="2.60.120.200">
    <property type="match status" value="1"/>
</dbReference>
<dbReference type="RefSeq" id="WP_387218255.1">
    <property type="nucleotide sequence ID" value="NZ_JBIAZM010000002.1"/>
</dbReference>
<evidence type="ECO:0000313" key="5">
    <source>
        <dbReference type="EMBL" id="MFF5199006.1"/>
    </source>
</evidence>
<dbReference type="InterPro" id="IPR013320">
    <property type="entry name" value="ConA-like_dom_sf"/>
</dbReference>
<dbReference type="EMBL" id="JBIAZM010000002">
    <property type="protein sequence ID" value="MFF5199006.1"/>
    <property type="molecule type" value="Genomic_DNA"/>
</dbReference>
<evidence type="ECO:0000256" key="2">
    <source>
        <dbReference type="ARBA" id="ARBA00023157"/>
    </source>
</evidence>
<gene>
    <name evidence="5" type="ORF">ACFY3B_05295</name>
</gene>
<evidence type="ECO:0000256" key="1">
    <source>
        <dbReference type="ARBA" id="ARBA00022729"/>
    </source>
</evidence>
<keyword evidence="2" id="KW-1015">Disulfide bond</keyword>
<proteinExistence type="predicted"/>
<reference evidence="5 6" key="1">
    <citation type="submission" date="2024-10" db="EMBL/GenBank/DDBJ databases">
        <title>The Natural Products Discovery Center: Release of the First 8490 Sequenced Strains for Exploring Actinobacteria Biosynthetic Diversity.</title>
        <authorList>
            <person name="Kalkreuter E."/>
            <person name="Kautsar S.A."/>
            <person name="Yang D."/>
            <person name="Bader C.D."/>
            <person name="Teijaro C.N."/>
            <person name="Fluegel L."/>
            <person name="Davis C.M."/>
            <person name="Simpson J.R."/>
            <person name="Lauterbach L."/>
            <person name="Steele A.D."/>
            <person name="Gui C."/>
            <person name="Meng S."/>
            <person name="Li G."/>
            <person name="Viehrig K."/>
            <person name="Ye F."/>
            <person name="Su P."/>
            <person name="Kiefer A.F."/>
            <person name="Nichols A."/>
            <person name="Cepeda A.J."/>
            <person name="Yan W."/>
            <person name="Fan B."/>
            <person name="Jiang Y."/>
            <person name="Adhikari A."/>
            <person name="Zheng C.-J."/>
            <person name="Schuster L."/>
            <person name="Cowan T.M."/>
            <person name="Smanski M.J."/>
            <person name="Chevrette M.G."/>
            <person name="De Carvalho L.P.S."/>
            <person name="Shen B."/>
        </authorList>
    </citation>
    <scope>NUCLEOTIDE SEQUENCE [LARGE SCALE GENOMIC DNA]</scope>
    <source>
        <strain evidence="5 6">NPDC000140</strain>
    </source>
</reference>
<evidence type="ECO:0000313" key="6">
    <source>
        <dbReference type="Proteomes" id="UP001602287"/>
    </source>
</evidence>
<dbReference type="InterPro" id="IPR006558">
    <property type="entry name" value="LamG-like"/>
</dbReference>
<dbReference type="Gene3D" id="2.60.40.10">
    <property type="entry name" value="Immunoglobulins"/>
    <property type="match status" value="1"/>
</dbReference>
<feature type="region of interest" description="Disordered" evidence="3">
    <location>
        <begin position="58"/>
        <end position="89"/>
    </location>
</feature>
<keyword evidence="1" id="KW-0732">Signal</keyword>
<keyword evidence="6" id="KW-1185">Reference proteome</keyword>